<evidence type="ECO:0000313" key="2">
    <source>
        <dbReference type="Proteomes" id="UP000244168"/>
    </source>
</evidence>
<proteinExistence type="predicted"/>
<dbReference type="RefSeq" id="WP_107830356.1">
    <property type="nucleotide sequence ID" value="NZ_CP160205.1"/>
</dbReference>
<keyword evidence="2" id="KW-1185">Reference proteome</keyword>
<sequence length="96" mass="10980">MKEQLDTEVVKLFKNELVDIEAVSTDSQNIIISLSTINFEQRLGDYLQRIYRLIDEYLPNRLEHLAIMVKDLSGQYEHVFKIWAPVGAGVAVNGTN</sequence>
<comment type="caution">
    <text evidence="1">The sequence shown here is derived from an EMBL/GenBank/DDBJ whole genome shotgun (WGS) entry which is preliminary data.</text>
</comment>
<dbReference type="OrthoDB" id="770966at2"/>
<evidence type="ECO:0000313" key="1">
    <source>
        <dbReference type="EMBL" id="PTQ94022.1"/>
    </source>
</evidence>
<protein>
    <submittedName>
        <fullName evidence="1">Uncharacterized protein</fullName>
    </submittedName>
</protein>
<gene>
    <name evidence="1" type="ORF">C8P68_10783</name>
</gene>
<dbReference type="EMBL" id="QAOQ01000007">
    <property type="protein sequence ID" value="PTQ94022.1"/>
    <property type="molecule type" value="Genomic_DNA"/>
</dbReference>
<dbReference type="Proteomes" id="UP000244168">
    <property type="component" value="Unassembled WGS sequence"/>
</dbReference>
<reference evidence="1 2" key="1">
    <citation type="submission" date="2018-04" db="EMBL/GenBank/DDBJ databases">
        <title>Genomic Encyclopedia of Archaeal and Bacterial Type Strains, Phase II (KMG-II): from individual species to whole genera.</title>
        <authorList>
            <person name="Goeker M."/>
        </authorList>
    </citation>
    <scope>NUCLEOTIDE SEQUENCE [LARGE SCALE GENOMIC DNA]</scope>
    <source>
        <strain evidence="1 2">DSM 26809</strain>
    </source>
</reference>
<organism evidence="1 2">
    <name type="scientific">Mucilaginibacter yixingensis</name>
    <dbReference type="NCBI Taxonomy" id="1295612"/>
    <lineage>
        <taxon>Bacteria</taxon>
        <taxon>Pseudomonadati</taxon>
        <taxon>Bacteroidota</taxon>
        <taxon>Sphingobacteriia</taxon>
        <taxon>Sphingobacteriales</taxon>
        <taxon>Sphingobacteriaceae</taxon>
        <taxon>Mucilaginibacter</taxon>
    </lineage>
</organism>
<accession>A0A2T5J650</accession>
<name>A0A2T5J650_9SPHI</name>
<dbReference type="AlphaFoldDB" id="A0A2T5J650"/>